<dbReference type="InterPro" id="IPR016166">
    <property type="entry name" value="FAD-bd_PCMH"/>
</dbReference>
<dbReference type="PANTHER" id="PTHR42973">
    <property type="entry name" value="BINDING OXIDOREDUCTASE, PUTATIVE (AFU_ORTHOLOGUE AFUA_1G17690)-RELATED"/>
    <property type="match status" value="1"/>
</dbReference>
<dbReference type="InterPro" id="IPR050416">
    <property type="entry name" value="FAD-linked_Oxidoreductase"/>
</dbReference>
<evidence type="ECO:0000313" key="7">
    <source>
        <dbReference type="Proteomes" id="UP000326950"/>
    </source>
</evidence>
<feature type="domain" description="FAD-binding PCMH-type" evidence="5">
    <location>
        <begin position="38"/>
        <end position="209"/>
    </location>
</feature>
<gene>
    <name evidence="6" type="ORF">BDV40DRAFT_305971</name>
</gene>
<evidence type="ECO:0000256" key="2">
    <source>
        <dbReference type="ARBA" id="ARBA00022630"/>
    </source>
</evidence>
<protein>
    <recommendedName>
        <fullName evidence="5">FAD-binding PCMH-type domain-containing protein</fullName>
    </recommendedName>
</protein>
<dbReference type="Gene3D" id="3.40.462.20">
    <property type="match status" value="1"/>
</dbReference>
<dbReference type="AlphaFoldDB" id="A0A5N6UD87"/>
<keyword evidence="2" id="KW-0285">Flavoprotein</keyword>
<sequence length="489" mass="53415">MDTVTIDLLNDVRPTCTLKQGTAGYERAREGYWAAEQALCTPYCIFQPRSAQDVAEAVRVLRKTGCPFAIKSGGHGRCAGESSISEGVLIDLKTLDRIELSEDKQSCVVGPGNSWANLYKLLNPQGLTVVGGRASTVGVGGFCVSGGISFFSNRHGWALDNILSFEVVLADSTIVKANPSSHLDLYKALRGGGANFGIVTELVLMVHPYEKMWGGGMAWAWEHGDSVVNAFIEYGKDNVNNLDASVLIGVINHGGQWVWHADIEHLNPAPGHQNPLLKRFLDIPAAADYTGPTTQVARTDSIVGHYPPGSYNGYWTFCTQVDKRIIKFFMESWRKNVEPILDIDGIERSALADVNFVSQNIIDAMSRNGGNALGLAGKGPLLVFLMEPFWTKEQDGARVWAAMEATATATQTEARRLGLHHQYIYLNYANLNQDVHAGYGTEANDFLNNVSHRYDPDGVFQNLRRAGWHLRASVASNSTTKAVPTTGKL</sequence>
<comment type="similarity">
    <text evidence="1">Belongs to the oxygen-dependent FAD-linked oxidoreductase family.</text>
</comment>
<dbReference type="InterPro" id="IPR036318">
    <property type="entry name" value="FAD-bd_PCMH-like_sf"/>
</dbReference>
<dbReference type="InterPro" id="IPR006094">
    <property type="entry name" value="Oxid_FAD_bind_N"/>
</dbReference>
<dbReference type="InterPro" id="IPR016167">
    <property type="entry name" value="FAD-bd_PCMH_sub1"/>
</dbReference>
<dbReference type="PROSITE" id="PS51387">
    <property type="entry name" value="FAD_PCMH"/>
    <property type="match status" value="1"/>
</dbReference>
<dbReference type="SUPFAM" id="SSF56176">
    <property type="entry name" value="FAD-binding/transporter-associated domain-like"/>
    <property type="match status" value="1"/>
</dbReference>
<evidence type="ECO:0000256" key="4">
    <source>
        <dbReference type="ARBA" id="ARBA00023002"/>
    </source>
</evidence>
<organism evidence="6 7">
    <name type="scientific">Aspergillus tamarii</name>
    <dbReference type="NCBI Taxonomy" id="41984"/>
    <lineage>
        <taxon>Eukaryota</taxon>
        <taxon>Fungi</taxon>
        <taxon>Dikarya</taxon>
        <taxon>Ascomycota</taxon>
        <taxon>Pezizomycotina</taxon>
        <taxon>Eurotiomycetes</taxon>
        <taxon>Eurotiomycetidae</taxon>
        <taxon>Eurotiales</taxon>
        <taxon>Aspergillaceae</taxon>
        <taxon>Aspergillus</taxon>
        <taxon>Aspergillus subgen. Circumdati</taxon>
    </lineage>
</organism>
<keyword evidence="3" id="KW-0274">FAD</keyword>
<name>A0A5N6UD87_ASPTM</name>
<dbReference type="Gene3D" id="3.30.465.10">
    <property type="match status" value="1"/>
</dbReference>
<evidence type="ECO:0000256" key="1">
    <source>
        <dbReference type="ARBA" id="ARBA00005466"/>
    </source>
</evidence>
<dbReference type="InterPro" id="IPR016169">
    <property type="entry name" value="FAD-bd_PCMH_sub2"/>
</dbReference>
<dbReference type="EMBL" id="ML738756">
    <property type="protein sequence ID" value="KAE8156560.1"/>
    <property type="molecule type" value="Genomic_DNA"/>
</dbReference>
<dbReference type="PANTHER" id="PTHR42973:SF34">
    <property type="entry name" value="FAD BINDING DOMAIN PROTEIN (AFU_ORTHOLOGUE AFUA_3G02770)"/>
    <property type="match status" value="1"/>
</dbReference>
<dbReference type="GO" id="GO:0071949">
    <property type="term" value="F:FAD binding"/>
    <property type="evidence" value="ECO:0007669"/>
    <property type="project" value="InterPro"/>
</dbReference>
<proteinExistence type="inferred from homology"/>
<accession>A0A5N6UD87</accession>
<dbReference type="OrthoDB" id="2151789at2759"/>
<reference evidence="6 7" key="1">
    <citation type="submission" date="2019-04" db="EMBL/GenBank/DDBJ databases">
        <title>Friends and foes A comparative genomics study of 23 Aspergillus species from section Flavi.</title>
        <authorList>
            <consortium name="DOE Joint Genome Institute"/>
            <person name="Kjaerbolling I."/>
            <person name="Vesth T."/>
            <person name="Frisvad J.C."/>
            <person name="Nybo J.L."/>
            <person name="Theobald S."/>
            <person name="Kildgaard S."/>
            <person name="Isbrandt T."/>
            <person name="Kuo A."/>
            <person name="Sato A."/>
            <person name="Lyhne E.K."/>
            <person name="Kogle M.E."/>
            <person name="Wiebenga A."/>
            <person name="Kun R.S."/>
            <person name="Lubbers R.J."/>
            <person name="Makela M.R."/>
            <person name="Barry K."/>
            <person name="Chovatia M."/>
            <person name="Clum A."/>
            <person name="Daum C."/>
            <person name="Haridas S."/>
            <person name="He G."/>
            <person name="LaButti K."/>
            <person name="Lipzen A."/>
            <person name="Mondo S."/>
            <person name="Riley R."/>
            <person name="Salamov A."/>
            <person name="Simmons B.A."/>
            <person name="Magnuson J.K."/>
            <person name="Henrissat B."/>
            <person name="Mortensen U.H."/>
            <person name="Larsen T.O."/>
            <person name="Devries R.P."/>
            <person name="Grigoriev I.V."/>
            <person name="Machida M."/>
            <person name="Baker S.E."/>
            <person name="Andersen M.R."/>
        </authorList>
    </citation>
    <scope>NUCLEOTIDE SEQUENCE [LARGE SCALE GENOMIC DNA]</scope>
    <source>
        <strain evidence="6 7">CBS 117626</strain>
    </source>
</reference>
<dbReference type="Pfam" id="PF01565">
    <property type="entry name" value="FAD_binding_4"/>
    <property type="match status" value="1"/>
</dbReference>
<evidence type="ECO:0000256" key="3">
    <source>
        <dbReference type="ARBA" id="ARBA00022827"/>
    </source>
</evidence>
<evidence type="ECO:0000259" key="5">
    <source>
        <dbReference type="PROSITE" id="PS51387"/>
    </source>
</evidence>
<dbReference type="Proteomes" id="UP000326950">
    <property type="component" value="Unassembled WGS sequence"/>
</dbReference>
<evidence type="ECO:0000313" key="6">
    <source>
        <dbReference type="EMBL" id="KAE8156560.1"/>
    </source>
</evidence>
<dbReference type="Gene3D" id="3.30.43.10">
    <property type="entry name" value="Uridine Diphospho-n-acetylenolpyruvylglucosamine Reductase, domain 2"/>
    <property type="match status" value="1"/>
</dbReference>
<dbReference type="GO" id="GO:0016491">
    <property type="term" value="F:oxidoreductase activity"/>
    <property type="evidence" value="ECO:0007669"/>
    <property type="project" value="UniProtKB-KW"/>
</dbReference>
<keyword evidence="4" id="KW-0560">Oxidoreductase</keyword>
<keyword evidence="7" id="KW-1185">Reference proteome</keyword>